<dbReference type="InterPro" id="IPR036291">
    <property type="entry name" value="NAD(P)-bd_dom_sf"/>
</dbReference>
<evidence type="ECO:0000259" key="3">
    <source>
        <dbReference type="SMART" id="SM00829"/>
    </source>
</evidence>
<organism evidence="4 5">
    <name type="scientific">Aspergillus pseudocaelatus</name>
    <dbReference type="NCBI Taxonomy" id="1825620"/>
    <lineage>
        <taxon>Eukaryota</taxon>
        <taxon>Fungi</taxon>
        <taxon>Dikarya</taxon>
        <taxon>Ascomycota</taxon>
        <taxon>Pezizomycotina</taxon>
        <taxon>Eurotiomycetes</taxon>
        <taxon>Eurotiomycetidae</taxon>
        <taxon>Eurotiales</taxon>
        <taxon>Aspergillaceae</taxon>
        <taxon>Aspergillus</taxon>
        <taxon>Aspergillus subgen. Circumdati</taxon>
    </lineage>
</organism>
<feature type="domain" description="Enoyl reductase (ER)" evidence="3">
    <location>
        <begin position="23"/>
        <end position="334"/>
    </location>
</feature>
<dbReference type="SMART" id="SM00829">
    <property type="entry name" value="PKS_ER"/>
    <property type="match status" value="1"/>
</dbReference>
<proteinExistence type="predicted"/>
<evidence type="ECO:0000256" key="2">
    <source>
        <dbReference type="ARBA" id="ARBA00023268"/>
    </source>
</evidence>
<evidence type="ECO:0000313" key="5">
    <source>
        <dbReference type="Proteomes" id="UP000325395"/>
    </source>
</evidence>
<dbReference type="Pfam" id="PF00107">
    <property type="entry name" value="ADH_zinc_N"/>
    <property type="match status" value="1"/>
</dbReference>
<dbReference type="PANTHER" id="PTHR45681">
    <property type="entry name" value="POLYKETIDE SYNTHASE 44-RELATED"/>
    <property type="match status" value="1"/>
</dbReference>
<dbReference type="EMBL" id="ML735687">
    <property type="protein sequence ID" value="KAE8423826.1"/>
    <property type="molecule type" value="Genomic_DNA"/>
</dbReference>
<keyword evidence="2" id="KW-0511">Multifunctional enzyme</keyword>
<dbReference type="CDD" id="cd05195">
    <property type="entry name" value="enoyl_red"/>
    <property type="match status" value="1"/>
</dbReference>
<keyword evidence="5" id="KW-1185">Reference proteome</keyword>
<evidence type="ECO:0000256" key="1">
    <source>
        <dbReference type="ARBA" id="ARBA00022679"/>
    </source>
</evidence>
<dbReference type="InterPro" id="IPR020843">
    <property type="entry name" value="ER"/>
</dbReference>
<dbReference type="Gene3D" id="3.40.50.720">
    <property type="entry name" value="NAD(P)-binding Rossmann-like Domain"/>
    <property type="match status" value="1"/>
</dbReference>
<dbReference type="SUPFAM" id="SSF50129">
    <property type="entry name" value="GroES-like"/>
    <property type="match status" value="1"/>
</dbReference>
<dbReference type="InterPro" id="IPR013149">
    <property type="entry name" value="ADH-like_C"/>
</dbReference>
<name>A0ABQ6X6F0_9EURO</name>
<dbReference type="PANTHER" id="PTHR45681:SF6">
    <property type="entry name" value="POLYKETIDE SYNTHASE 37"/>
    <property type="match status" value="1"/>
</dbReference>
<reference evidence="4 5" key="1">
    <citation type="submission" date="2019-04" db="EMBL/GenBank/DDBJ databases">
        <authorList>
            <consortium name="DOE Joint Genome Institute"/>
            <person name="Mondo S."/>
            <person name="Kjaerbolling I."/>
            <person name="Vesth T."/>
            <person name="Frisvad J.C."/>
            <person name="Nybo J.L."/>
            <person name="Theobald S."/>
            <person name="Kildgaard S."/>
            <person name="Isbrandt T."/>
            <person name="Kuo A."/>
            <person name="Sato A."/>
            <person name="Lyhne E.K."/>
            <person name="Kogle M.E."/>
            <person name="Wiebenga A."/>
            <person name="Kun R.S."/>
            <person name="Lubbers R.J."/>
            <person name="Makela M.R."/>
            <person name="Barry K."/>
            <person name="Chovatia M."/>
            <person name="Clum A."/>
            <person name="Daum C."/>
            <person name="Haridas S."/>
            <person name="He G."/>
            <person name="LaButti K."/>
            <person name="Lipzen A."/>
            <person name="Riley R."/>
            <person name="Salamov A."/>
            <person name="Simmons B.A."/>
            <person name="Magnuson J.K."/>
            <person name="Henrissat B."/>
            <person name="Mortensen U.H."/>
            <person name="Larsen T.O."/>
            <person name="Devries R.P."/>
            <person name="Grigoriev I.V."/>
            <person name="Machida M."/>
            <person name="Baker S.E."/>
            <person name="Andersen M.R."/>
            <person name="Cantor M.N."/>
            <person name="Hua S.X."/>
        </authorList>
    </citation>
    <scope>NUCLEOTIDE SEQUENCE [LARGE SCALE GENOMIC DNA]</scope>
    <source>
        <strain evidence="4 5">CBS 117616</strain>
    </source>
</reference>
<sequence length="450" mass="49045">MPPQMQPILQPDRCLQLAVNQLRTLQSLHFIDNPSLDGVIGDDEVEIEVFATGISFRDIMIILRQIDTELLGESSDTVTSVGCNSRRKFSPGDRVYYWHKGAHKTRVRAPASVTQHIPETMSFAEAASLLMLCHTVYYSLVTITKLQKDESVLIHAGAGHIGQTAIRLALHIGAVVYITAGSDQKKQLPIDNFGIPKSHIFSTRDTEFGNSIREVTGGVGIDVILDSLARRLLAESLGVLAPFGRFVELGKVDVVGSSRMDIAVVQPSVSFTYVDLVQLFHCKLKVAADLSLEVQHLVETGIFLPPAPLHIYPISQIKYAFRHFQSRVAGKVVLSYGVADKVRVIPRNIECKSLSPEGTYVVAGGQGGLGREICSWMARPGAKSIVILSPSGSTNASTQELIEELGRRGTGVRAISCNISSREQLDFVLAVCRQELPPIRGLIQAALASE</sequence>
<dbReference type="InterPro" id="IPR050444">
    <property type="entry name" value="Polyketide_Synthase"/>
</dbReference>
<dbReference type="SUPFAM" id="SSF51735">
    <property type="entry name" value="NAD(P)-binding Rossmann-fold domains"/>
    <property type="match status" value="2"/>
</dbReference>
<evidence type="ECO:0000313" key="4">
    <source>
        <dbReference type="EMBL" id="KAE8423826.1"/>
    </source>
</evidence>
<dbReference type="InterPro" id="IPR013968">
    <property type="entry name" value="PKS_KR"/>
</dbReference>
<dbReference type="Pfam" id="PF08659">
    <property type="entry name" value="KR"/>
    <property type="match status" value="1"/>
</dbReference>
<gene>
    <name evidence="4" type="ORF">BDV36DRAFT_906</name>
</gene>
<protein>
    <recommendedName>
        <fullName evidence="3">Enoyl reductase (ER) domain-containing protein</fullName>
    </recommendedName>
</protein>
<dbReference type="InterPro" id="IPR011032">
    <property type="entry name" value="GroES-like_sf"/>
</dbReference>
<dbReference type="Gene3D" id="3.90.180.10">
    <property type="entry name" value="Medium-chain alcohol dehydrogenases, catalytic domain"/>
    <property type="match status" value="1"/>
</dbReference>
<dbReference type="Proteomes" id="UP000325395">
    <property type="component" value="Unassembled WGS sequence"/>
</dbReference>
<keyword evidence="1" id="KW-0808">Transferase</keyword>
<accession>A0ABQ6X6F0</accession>